<dbReference type="Proteomes" id="UP001220324">
    <property type="component" value="Unassembled WGS sequence"/>
</dbReference>
<evidence type="ECO:0000313" key="2">
    <source>
        <dbReference type="EMBL" id="KAJ5553334.1"/>
    </source>
</evidence>
<evidence type="ECO:0000256" key="1">
    <source>
        <dbReference type="SAM" id="MobiDB-lite"/>
    </source>
</evidence>
<dbReference type="AlphaFoldDB" id="A0AAD6D4F9"/>
<protein>
    <submittedName>
        <fullName evidence="2">Uncharacterized protein</fullName>
    </submittedName>
</protein>
<proteinExistence type="predicted"/>
<accession>A0AAD6D4F9</accession>
<feature type="region of interest" description="Disordered" evidence="1">
    <location>
        <begin position="1"/>
        <end position="38"/>
    </location>
</feature>
<evidence type="ECO:0000313" key="3">
    <source>
        <dbReference type="Proteomes" id="UP001220324"/>
    </source>
</evidence>
<reference evidence="2 3" key="1">
    <citation type="journal article" date="2023" name="IMA Fungus">
        <title>Comparative genomic study of the Penicillium genus elucidates a diverse pangenome and 15 lateral gene transfer events.</title>
        <authorList>
            <person name="Petersen C."/>
            <person name="Sorensen T."/>
            <person name="Nielsen M.R."/>
            <person name="Sondergaard T.E."/>
            <person name="Sorensen J.L."/>
            <person name="Fitzpatrick D.A."/>
            <person name="Frisvad J.C."/>
            <person name="Nielsen K.L."/>
        </authorList>
    </citation>
    <scope>NUCLEOTIDE SEQUENCE [LARGE SCALE GENOMIC DNA]</scope>
    <source>
        <strain evidence="2 3">IBT 35679</strain>
    </source>
</reference>
<gene>
    <name evidence="2" type="ORF">N7494_002712</name>
</gene>
<dbReference type="EMBL" id="JAQIZZ010000002">
    <property type="protein sequence ID" value="KAJ5553334.1"/>
    <property type="molecule type" value="Genomic_DNA"/>
</dbReference>
<keyword evidence="3" id="KW-1185">Reference proteome</keyword>
<comment type="caution">
    <text evidence="2">The sequence shown here is derived from an EMBL/GenBank/DDBJ whole genome shotgun (WGS) entry which is preliminary data.</text>
</comment>
<name>A0AAD6D4F9_9EURO</name>
<sequence>MSRTHESPIQSPATSDGAWKVDTPFGPPEFPRSFPGGIRRLRNTLSKLSPAAMAEKEILRKKESI</sequence>
<organism evidence="2 3">
    <name type="scientific">Penicillium frequentans</name>
    <dbReference type="NCBI Taxonomy" id="3151616"/>
    <lineage>
        <taxon>Eukaryota</taxon>
        <taxon>Fungi</taxon>
        <taxon>Dikarya</taxon>
        <taxon>Ascomycota</taxon>
        <taxon>Pezizomycotina</taxon>
        <taxon>Eurotiomycetes</taxon>
        <taxon>Eurotiomycetidae</taxon>
        <taxon>Eurotiales</taxon>
        <taxon>Aspergillaceae</taxon>
        <taxon>Penicillium</taxon>
    </lineage>
</organism>